<accession>A0A5R9F8H4</accession>
<sequence>MFVYKIDEDLSLRLLNTYDAEEFFQLMDTSRKHLSKWLGWLDYNKEVNDSKAFIEATLKSIADTGGFPKTVAMIYKGSIAGVIGFNEINHSNKSAIIGYWIGEKFQGKGIVTKACNALIVYGFNDIRLNRMEIRVAKENYKSRAIPERLGFKEEGLIRHAEWLYDHYVDHVVYGLLKEEWQALTDKDFNQKKLETR</sequence>
<dbReference type="PANTHER" id="PTHR43441">
    <property type="entry name" value="RIBOSOMAL-PROTEIN-SERINE ACETYLTRANSFERASE"/>
    <property type="match status" value="1"/>
</dbReference>
<dbReference type="SUPFAM" id="SSF55729">
    <property type="entry name" value="Acyl-CoA N-acyltransferases (Nat)"/>
    <property type="match status" value="1"/>
</dbReference>
<evidence type="ECO:0000313" key="2">
    <source>
        <dbReference type="EMBL" id="TLS36814.1"/>
    </source>
</evidence>
<proteinExistence type="predicted"/>
<dbReference type="PROSITE" id="PS51186">
    <property type="entry name" value="GNAT"/>
    <property type="match status" value="1"/>
</dbReference>
<gene>
    <name evidence="2" type="ORF">FCL54_12720</name>
</gene>
<dbReference type="RefSeq" id="WP_138127012.1">
    <property type="nucleotide sequence ID" value="NZ_SWLG01000008.1"/>
</dbReference>
<keyword evidence="3" id="KW-1185">Reference proteome</keyword>
<dbReference type="GO" id="GO:1990189">
    <property type="term" value="F:protein N-terminal-serine acetyltransferase activity"/>
    <property type="evidence" value="ECO:0007669"/>
    <property type="project" value="TreeGrafter"/>
</dbReference>
<evidence type="ECO:0000313" key="3">
    <source>
        <dbReference type="Proteomes" id="UP000308230"/>
    </source>
</evidence>
<dbReference type="AlphaFoldDB" id="A0A5R9F8H4"/>
<dbReference type="InterPro" id="IPR051908">
    <property type="entry name" value="Ribosomal_N-acetyltransferase"/>
</dbReference>
<dbReference type="GO" id="GO:0005737">
    <property type="term" value="C:cytoplasm"/>
    <property type="evidence" value="ECO:0007669"/>
    <property type="project" value="TreeGrafter"/>
</dbReference>
<dbReference type="OrthoDB" id="9784707at2"/>
<dbReference type="EMBL" id="SWLG01000008">
    <property type="protein sequence ID" value="TLS36814.1"/>
    <property type="molecule type" value="Genomic_DNA"/>
</dbReference>
<comment type="caution">
    <text evidence="2">The sequence shown here is derived from an EMBL/GenBank/DDBJ whole genome shotgun (WGS) entry which is preliminary data.</text>
</comment>
<organism evidence="2 3">
    <name type="scientific">Exobacillus caeni</name>
    <dbReference type="NCBI Taxonomy" id="2574798"/>
    <lineage>
        <taxon>Bacteria</taxon>
        <taxon>Bacillati</taxon>
        <taxon>Bacillota</taxon>
        <taxon>Bacilli</taxon>
        <taxon>Bacillales</taxon>
        <taxon>Guptibacillaceae</taxon>
        <taxon>Exobacillus</taxon>
    </lineage>
</organism>
<keyword evidence="2" id="KW-0808">Transferase</keyword>
<name>A0A5R9F8H4_9BACL</name>
<dbReference type="Pfam" id="PF13302">
    <property type="entry name" value="Acetyltransf_3"/>
    <property type="match status" value="1"/>
</dbReference>
<dbReference type="PANTHER" id="PTHR43441:SF12">
    <property type="entry name" value="RIBOSOMAL N-ACETYLTRANSFERASE YDAF-RELATED"/>
    <property type="match status" value="1"/>
</dbReference>
<reference evidence="2 3" key="1">
    <citation type="submission" date="2019-04" db="EMBL/GenBank/DDBJ databases">
        <title>Bacillus caeni sp. nov., a bacterium isolated from mangrove sediment.</title>
        <authorList>
            <person name="Huang H."/>
            <person name="Mo K."/>
            <person name="Hu Y."/>
        </authorList>
    </citation>
    <scope>NUCLEOTIDE SEQUENCE [LARGE SCALE GENOMIC DNA]</scope>
    <source>
        <strain evidence="2 3">HB172195</strain>
    </source>
</reference>
<evidence type="ECO:0000259" key="1">
    <source>
        <dbReference type="PROSITE" id="PS51186"/>
    </source>
</evidence>
<dbReference type="InterPro" id="IPR000182">
    <property type="entry name" value="GNAT_dom"/>
</dbReference>
<protein>
    <submittedName>
        <fullName evidence="2">GNAT family N-acetyltransferase</fullName>
    </submittedName>
</protein>
<dbReference type="GO" id="GO:0008999">
    <property type="term" value="F:protein-N-terminal-alanine acetyltransferase activity"/>
    <property type="evidence" value="ECO:0007669"/>
    <property type="project" value="TreeGrafter"/>
</dbReference>
<dbReference type="Gene3D" id="3.40.630.30">
    <property type="match status" value="1"/>
</dbReference>
<dbReference type="Proteomes" id="UP000308230">
    <property type="component" value="Unassembled WGS sequence"/>
</dbReference>
<dbReference type="InterPro" id="IPR016181">
    <property type="entry name" value="Acyl_CoA_acyltransferase"/>
</dbReference>
<feature type="domain" description="N-acetyltransferase" evidence="1">
    <location>
        <begin position="10"/>
        <end position="178"/>
    </location>
</feature>